<organism evidence="1">
    <name type="scientific">viral metagenome</name>
    <dbReference type="NCBI Taxonomy" id="1070528"/>
    <lineage>
        <taxon>unclassified sequences</taxon>
        <taxon>metagenomes</taxon>
        <taxon>organismal metagenomes</taxon>
    </lineage>
</organism>
<dbReference type="EMBL" id="MT143962">
    <property type="protein sequence ID" value="QJH93270.1"/>
    <property type="molecule type" value="Genomic_DNA"/>
</dbReference>
<dbReference type="EMBL" id="MT143930">
    <property type="protein sequence ID" value="QJH92907.1"/>
    <property type="molecule type" value="Genomic_DNA"/>
</dbReference>
<proteinExistence type="predicted"/>
<gene>
    <name evidence="1" type="ORF">MM171A02262_0006</name>
    <name evidence="2" type="ORF">MM171B04104_0002</name>
</gene>
<reference evidence="1" key="1">
    <citation type="submission" date="2020-03" db="EMBL/GenBank/DDBJ databases">
        <title>The deep terrestrial virosphere.</title>
        <authorList>
            <person name="Holmfeldt K."/>
            <person name="Nilsson E."/>
            <person name="Simone D."/>
            <person name="Lopez-Fernandez M."/>
            <person name="Wu X."/>
            <person name="de Brujin I."/>
            <person name="Lundin D."/>
            <person name="Andersson A."/>
            <person name="Bertilsson S."/>
            <person name="Dopson M."/>
        </authorList>
    </citation>
    <scope>NUCLEOTIDE SEQUENCE</scope>
    <source>
        <strain evidence="1">MM171A02262</strain>
        <strain evidence="2">MM171B04104</strain>
    </source>
</reference>
<evidence type="ECO:0000313" key="2">
    <source>
        <dbReference type="EMBL" id="QJH93270.1"/>
    </source>
</evidence>
<protein>
    <submittedName>
        <fullName evidence="1">Uncharacterized protein</fullName>
    </submittedName>
</protein>
<accession>A0A6M3X631</accession>
<name>A0A6M3X631_9ZZZZ</name>
<sequence>MSKKKVRRFFSLSHSDEKIERALARGEKVWRLSTGNKGCNDVLIGDRKEVMQDILDHLELASFPTEWKLREWEEY</sequence>
<evidence type="ECO:0000313" key="1">
    <source>
        <dbReference type="EMBL" id="QJH92907.1"/>
    </source>
</evidence>
<dbReference type="AlphaFoldDB" id="A0A6M3X631"/>